<evidence type="ECO:0000259" key="18">
    <source>
        <dbReference type="PROSITE" id="PS51100"/>
    </source>
</evidence>
<feature type="transmembrane region" description="Helical" evidence="17">
    <location>
        <begin position="39"/>
        <end position="58"/>
    </location>
</feature>
<evidence type="ECO:0000256" key="10">
    <source>
        <dbReference type="ARBA" id="ARBA00022692"/>
    </source>
</evidence>
<dbReference type="InterPro" id="IPR036095">
    <property type="entry name" value="PTS_EIIB-like_sf"/>
</dbReference>
<dbReference type="Pfam" id="PF02378">
    <property type="entry name" value="PTS_EIIC"/>
    <property type="match status" value="1"/>
</dbReference>
<dbReference type="NCBIfam" id="TIGR00410">
    <property type="entry name" value="lacE"/>
    <property type="match status" value="1"/>
</dbReference>
<evidence type="ECO:0000256" key="6">
    <source>
        <dbReference type="ARBA" id="ARBA00022553"/>
    </source>
</evidence>
<keyword evidence="8 20" id="KW-0808">Transferase</keyword>
<evidence type="ECO:0000256" key="7">
    <source>
        <dbReference type="ARBA" id="ARBA00022597"/>
    </source>
</evidence>
<dbReference type="InterPro" id="IPR004501">
    <property type="entry name" value="PTS_EIIC_3"/>
</dbReference>
<feature type="transmembrane region" description="Helical" evidence="17">
    <location>
        <begin position="289"/>
        <end position="313"/>
    </location>
</feature>
<evidence type="ECO:0000256" key="17">
    <source>
        <dbReference type="SAM" id="Phobius"/>
    </source>
</evidence>
<organism evidence="20 21">
    <name type="scientific">Lacticaseibacillus thailandensis DSM 22698 = JCM 13996</name>
    <dbReference type="NCBI Taxonomy" id="1423810"/>
    <lineage>
        <taxon>Bacteria</taxon>
        <taxon>Bacillati</taxon>
        <taxon>Bacillota</taxon>
        <taxon>Bacilli</taxon>
        <taxon>Lactobacillales</taxon>
        <taxon>Lactobacillaceae</taxon>
        <taxon>Lacticaseibacillus</taxon>
    </lineage>
</organism>
<comment type="caution">
    <text evidence="20">The sequence shown here is derived from an EMBL/GenBank/DDBJ whole genome shotgun (WGS) entry which is preliminary data.</text>
</comment>
<dbReference type="InterPro" id="IPR051088">
    <property type="entry name" value="PTS_Sugar-EIIC/EIIB"/>
</dbReference>
<dbReference type="EMBL" id="AYZK01000002">
    <property type="protein sequence ID" value="KRM87513.1"/>
    <property type="molecule type" value="Genomic_DNA"/>
</dbReference>
<keyword evidence="21" id="KW-1185">Reference proteome</keyword>
<feature type="transmembrane region" description="Helical" evidence="17">
    <location>
        <begin position="78"/>
        <end position="99"/>
    </location>
</feature>
<keyword evidence="6" id="KW-0597">Phosphoprotein</keyword>
<name>A0A0R2CGC5_9LACO</name>
<evidence type="ECO:0000256" key="12">
    <source>
        <dbReference type="ARBA" id="ARBA00022989"/>
    </source>
</evidence>
<keyword evidence="7" id="KW-0762">Sugar transport</keyword>
<evidence type="ECO:0000259" key="19">
    <source>
        <dbReference type="PROSITE" id="PS51105"/>
    </source>
</evidence>
<feature type="domain" description="PTS EIIB type-3" evidence="18">
    <location>
        <begin position="481"/>
        <end position="584"/>
    </location>
</feature>
<dbReference type="STRING" id="1423810.FD19_GL001021"/>
<evidence type="ECO:0000256" key="5">
    <source>
        <dbReference type="ARBA" id="ARBA00022475"/>
    </source>
</evidence>
<feature type="transmembrane region" description="Helical" evidence="17">
    <location>
        <begin position="398"/>
        <end position="418"/>
    </location>
</feature>
<evidence type="ECO:0000256" key="14">
    <source>
        <dbReference type="ARBA" id="ARBA00029639"/>
    </source>
</evidence>
<feature type="transmembrane region" description="Helical" evidence="17">
    <location>
        <begin position="142"/>
        <end position="164"/>
    </location>
</feature>
<comment type="catalytic activity">
    <reaction evidence="15">
        <text>lactose(out) + N(pros)-phospho-L-histidyl-[protein] = lactose 6-phosphate(in) + L-histidyl-[protein]</text>
        <dbReference type="Rhea" id="RHEA:42400"/>
        <dbReference type="Rhea" id="RHEA-COMP:9745"/>
        <dbReference type="Rhea" id="RHEA-COMP:9746"/>
        <dbReference type="ChEBI" id="CHEBI:17716"/>
        <dbReference type="ChEBI" id="CHEBI:29979"/>
        <dbReference type="ChEBI" id="CHEBI:64837"/>
        <dbReference type="ChEBI" id="CHEBI:79080"/>
        <dbReference type="EC" id="2.7.1.207"/>
    </reaction>
</comment>
<dbReference type="CDD" id="cd05565">
    <property type="entry name" value="PTS_IIB_lactose"/>
    <property type="match status" value="1"/>
</dbReference>
<evidence type="ECO:0000256" key="8">
    <source>
        <dbReference type="ARBA" id="ARBA00022679"/>
    </source>
</evidence>
<protein>
    <recommendedName>
        <fullName evidence="3">PTS system lactose-specific EIICB component</fullName>
        <ecNumber evidence="2">2.7.1.207</ecNumber>
    </recommendedName>
    <alternativeName>
        <fullName evidence="14">EIICB-Lac</fullName>
    </alternativeName>
</protein>
<dbReference type="GO" id="GO:0016301">
    <property type="term" value="F:kinase activity"/>
    <property type="evidence" value="ECO:0007669"/>
    <property type="project" value="UniProtKB-KW"/>
</dbReference>
<keyword evidence="4" id="KW-0813">Transport</keyword>
<dbReference type="PROSITE" id="PS51100">
    <property type="entry name" value="PTS_EIIB_TYPE_3"/>
    <property type="match status" value="1"/>
</dbReference>
<sequence>MLMLKEGKIMQFIIKRLEKHQKLFEKISRNIYLMAIKDGFIAAMPIILFSSIFILLSNVPPLIGIKIPVDLNAWFNKIYSYTMGFVGFYVAGTTAKALTGSMNQRMKGGRFINNTSTMMAAMVGFMLLAIGTTKAGNYIPGFFGTDGILSAFVAAFGTVWVYKFCVSRDLTIKLPKEVPGAISQTFRDIIPFGMATLIFSLIDVAARAWVHVPFAQVIQTVLAPIFKGADTYPGIMFVEFLIPLFWFMGIHGPSVVKPAIESALFGNTTANLALFKAGHFPIHALSENFLNFVGELGGTGATFMVPILFLLFARSKQLKAIGTASVVPVMFAVNEPLLFGAPIVLNPYFLVPFVLSPMINVAIGKMFVDLHLMRGFMYVLSWALPGPIGAFLDTNFQWSALVLMAILLVIDSFIYLPFIKAYDATLVLQEANNAGAAVATAGATAAPAGTTTTTVEPAAAAVTDNAADSTTDQPVKKLDKQLKVLVLCAGGGTSEQLANALVEGAKATGEPIVATAGAYGSHHDILPNYDLVVLAPQVRTYYSDLKADTDKLGIKLVATKGQQYIELTHDPANAVKFVLNAVNESEDPEAPKN</sequence>
<evidence type="ECO:0000313" key="20">
    <source>
        <dbReference type="EMBL" id="KRM87513.1"/>
    </source>
</evidence>
<dbReference type="PANTHER" id="PTHR33989">
    <property type="match status" value="1"/>
</dbReference>
<feature type="transmembrane region" description="Helical" evidence="17">
    <location>
        <begin position="375"/>
        <end position="392"/>
    </location>
</feature>
<dbReference type="InterPro" id="IPR041713">
    <property type="entry name" value="PTS_IIB"/>
</dbReference>
<feature type="transmembrane region" description="Helical" evidence="17">
    <location>
        <begin position="185"/>
        <end position="202"/>
    </location>
</feature>
<feature type="transmembrane region" description="Helical" evidence="17">
    <location>
        <begin position="233"/>
        <end position="252"/>
    </location>
</feature>
<comment type="subcellular location">
    <subcellularLocation>
        <location evidence="1">Cell membrane</location>
        <topology evidence="1">Multi-pass membrane protein</topology>
    </subcellularLocation>
</comment>
<evidence type="ECO:0000256" key="2">
    <source>
        <dbReference type="ARBA" id="ARBA00012802"/>
    </source>
</evidence>
<dbReference type="InterPro" id="IPR003501">
    <property type="entry name" value="PTS_EIIB_2/3"/>
</dbReference>
<dbReference type="Proteomes" id="UP000051789">
    <property type="component" value="Unassembled WGS sequence"/>
</dbReference>
<reference evidence="20 21" key="1">
    <citation type="journal article" date="2015" name="Genome Announc.">
        <title>Expanding the biotechnology potential of lactobacilli through comparative genomics of 213 strains and associated genera.</title>
        <authorList>
            <person name="Sun Z."/>
            <person name="Harris H.M."/>
            <person name="McCann A."/>
            <person name="Guo C."/>
            <person name="Argimon S."/>
            <person name="Zhang W."/>
            <person name="Yang X."/>
            <person name="Jeffery I.B."/>
            <person name="Cooney J.C."/>
            <person name="Kagawa T.F."/>
            <person name="Liu W."/>
            <person name="Song Y."/>
            <person name="Salvetti E."/>
            <person name="Wrobel A."/>
            <person name="Rasinkangas P."/>
            <person name="Parkhill J."/>
            <person name="Rea M.C."/>
            <person name="O'Sullivan O."/>
            <person name="Ritari J."/>
            <person name="Douillard F.P."/>
            <person name="Paul Ross R."/>
            <person name="Yang R."/>
            <person name="Briner A.E."/>
            <person name="Felis G.E."/>
            <person name="de Vos W.M."/>
            <person name="Barrangou R."/>
            <person name="Klaenhammer T.R."/>
            <person name="Caufield P.W."/>
            <person name="Cui Y."/>
            <person name="Zhang H."/>
            <person name="O'Toole P.W."/>
        </authorList>
    </citation>
    <scope>NUCLEOTIDE SEQUENCE [LARGE SCALE GENOMIC DNA]</scope>
    <source>
        <strain evidence="20 21">DSM 22698</strain>
    </source>
</reference>
<dbReference type="AlphaFoldDB" id="A0A0R2CGC5"/>
<keyword evidence="13 17" id="KW-0472">Membrane</keyword>
<dbReference type="InterPro" id="IPR013012">
    <property type="entry name" value="PTS_EIIB_3"/>
</dbReference>
<dbReference type="SUPFAM" id="SSF52794">
    <property type="entry name" value="PTS system IIB component-like"/>
    <property type="match status" value="1"/>
</dbReference>
<evidence type="ECO:0000313" key="21">
    <source>
        <dbReference type="Proteomes" id="UP000051789"/>
    </source>
</evidence>
<dbReference type="PANTHER" id="PTHR33989:SF8">
    <property type="entry name" value="PERMEASE IIC COMPONENT"/>
    <property type="match status" value="1"/>
</dbReference>
<keyword evidence="9" id="KW-0598">Phosphotransferase system</keyword>
<dbReference type="GO" id="GO:1901264">
    <property type="term" value="P:carbohydrate derivative transport"/>
    <property type="evidence" value="ECO:0007669"/>
    <property type="project" value="TreeGrafter"/>
</dbReference>
<keyword evidence="11" id="KW-0418">Kinase</keyword>
<proteinExistence type="predicted"/>
<keyword evidence="12 17" id="KW-1133">Transmembrane helix</keyword>
<dbReference type="GO" id="GO:0009401">
    <property type="term" value="P:phosphoenolpyruvate-dependent sugar phosphotransferase system"/>
    <property type="evidence" value="ECO:0007669"/>
    <property type="project" value="UniProtKB-KW"/>
</dbReference>
<keyword evidence="10 17" id="KW-0812">Transmembrane</keyword>
<evidence type="ECO:0000256" key="13">
    <source>
        <dbReference type="ARBA" id="ARBA00023136"/>
    </source>
</evidence>
<dbReference type="EC" id="2.7.1.207" evidence="2"/>
<evidence type="ECO:0000256" key="9">
    <source>
        <dbReference type="ARBA" id="ARBA00022683"/>
    </source>
</evidence>
<evidence type="ECO:0000256" key="4">
    <source>
        <dbReference type="ARBA" id="ARBA00022448"/>
    </source>
</evidence>
<feature type="modified residue" description="Phosphocysteine; by EIIA" evidence="16">
    <location>
        <position position="488"/>
    </location>
</feature>
<dbReference type="PROSITE" id="PS51105">
    <property type="entry name" value="PTS_EIIC_TYPE_3"/>
    <property type="match status" value="1"/>
</dbReference>
<keyword evidence="5" id="KW-1003">Cell membrane</keyword>
<dbReference type="GO" id="GO:0005886">
    <property type="term" value="C:plasma membrane"/>
    <property type="evidence" value="ECO:0007669"/>
    <property type="project" value="UniProtKB-SubCell"/>
</dbReference>
<evidence type="ECO:0000256" key="3">
    <source>
        <dbReference type="ARBA" id="ARBA00020834"/>
    </source>
</evidence>
<dbReference type="Gene3D" id="3.40.50.2300">
    <property type="match status" value="1"/>
</dbReference>
<gene>
    <name evidence="20" type="ORF">FD19_GL001021</name>
</gene>
<feature type="domain" description="PTS EIIC type-3" evidence="19">
    <location>
        <begin position="17"/>
        <end position="418"/>
    </location>
</feature>
<evidence type="ECO:0000256" key="1">
    <source>
        <dbReference type="ARBA" id="ARBA00004651"/>
    </source>
</evidence>
<dbReference type="GO" id="GO:0008982">
    <property type="term" value="F:protein-N(PI)-phosphohistidine-sugar phosphotransferase activity"/>
    <property type="evidence" value="ECO:0007669"/>
    <property type="project" value="InterPro"/>
</dbReference>
<evidence type="ECO:0000256" key="11">
    <source>
        <dbReference type="ARBA" id="ARBA00022777"/>
    </source>
</evidence>
<dbReference type="PATRIC" id="fig|1423810.4.peg.1046"/>
<dbReference type="Pfam" id="PF02302">
    <property type="entry name" value="PTS_IIB"/>
    <property type="match status" value="1"/>
</dbReference>
<dbReference type="InterPro" id="IPR003352">
    <property type="entry name" value="PTS_EIIC"/>
</dbReference>
<evidence type="ECO:0000256" key="16">
    <source>
        <dbReference type="PROSITE-ProRule" id="PRU00423"/>
    </source>
</evidence>
<evidence type="ECO:0000256" key="15">
    <source>
        <dbReference type="ARBA" id="ARBA00048444"/>
    </source>
</evidence>
<accession>A0A0R2CGC5</accession>